<dbReference type="PANTHER" id="PTHR33939:SF1">
    <property type="entry name" value="DUF4371 DOMAIN-CONTAINING PROTEIN"/>
    <property type="match status" value="1"/>
</dbReference>
<dbReference type="Proteomes" id="UP000007266">
    <property type="component" value="Unassembled WGS sequence"/>
</dbReference>
<dbReference type="EMBL" id="KQ971409">
    <property type="protein sequence ID" value="EFA12211.1"/>
    <property type="molecule type" value="Genomic_DNA"/>
</dbReference>
<feature type="region of interest" description="Disordered" evidence="1">
    <location>
        <begin position="262"/>
        <end position="292"/>
    </location>
</feature>
<evidence type="ECO:0000313" key="3">
    <source>
        <dbReference type="Proteomes" id="UP000007266"/>
    </source>
</evidence>
<reference evidence="2 3" key="1">
    <citation type="journal article" date="2008" name="Nature">
        <title>The genome of the model beetle and pest Tribolium castaneum.</title>
        <authorList>
            <consortium name="Tribolium Genome Sequencing Consortium"/>
            <person name="Richards S."/>
            <person name="Gibbs R.A."/>
            <person name="Weinstock G.M."/>
            <person name="Brown S.J."/>
            <person name="Denell R."/>
            <person name="Beeman R.W."/>
            <person name="Gibbs R."/>
            <person name="Beeman R.W."/>
            <person name="Brown S.J."/>
            <person name="Bucher G."/>
            <person name="Friedrich M."/>
            <person name="Grimmelikhuijzen C.J."/>
            <person name="Klingler M."/>
            <person name="Lorenzen M."/>
            <person name="Richards S."/>
            <person name="Roth S."/>
            <person name="Schroder R."/>
            <person name="Tautz D."/>
            <person name="Zdobnov E.M."/>
            <person name="Muzny D."/>
            <person name="Gibbs R.A."/>
            <person name="Weinstock G.M."/>
            <person name="Attaway T."/>
            <person name="Bell S."/>
            <person name="Buhay C.J."/>
            <person name="Chandrabose M.N."/>
            <person name="Chavez D."/>
            <person name="Clerk-Blankenburg K.P."/>
            <person name="Cree A."/>
            <person name="Dao M."/>
            <person name="Davis C."/>
            <person name="Chacko J."/>
            <person name="Dinh H."/>
            <person name="Dugan-Rocha S."/>
            <person name="Fowler G."/>
            <person name="Garner T.T."/>
            <person name="Garnes J."/>
            <person name="Gnirke A."/>
            <person name="Hawes A."/>
            <person name="Hernandez J."/>
            <person name="Hines S."/>
            <person name="Holder M."/>
            <person name="Hume J."/>
            <person name="Jhangiani S.N."/>
            <person name="Joshi V."/>
            <person name="Khan Z.M."/>
            <person name="Jackson L."/>
            <person name="Kovar C."/>
            <person name="Kowis A."/>
            <person name="Lee S."/>
            <person name="Lewis L.R."/>
            <person name="Margolis J."/>
            <person name="Morgan M."/>
            <person name="Nazareth L.V."/>
            <person name="Nguyen N."/>
            <person name="Okwuonu G."/>
            <person name="Parker D."/>
            <person name="Richards S."/>
            <person name="Ruiz S.J."/>
            <person name="Santibanez J."/>
            <person name="Savard J."/>
            <person name="Scherer S.E."/>
            <person name="Schneider B."/>
            <person name="Sodergren E."/>
            <person name="Tautz D."/>
            <person name="Vattahil S."/>
            <person name="Villasana D."/>
            <person name="White C.S."/>
            <person name="Wright R."/>
            <person name="Park Y."/>
            <person name="Beeman R.W."/>
            <person name="Lord J."/>
            <person name="Oppert B."/>
            <person name="Lorenzen M."/>
            <person name="Brown S."/>
            <person name="Wang L."/>
            <person name="Savard J."/>
            <person name="Tautz D."/>
            <person name="Richards S."/>
            <person name="Weinstock G."/>
            <person name="Gibbs R.A."/>
            <person name="Liu Y."/>
            <person name="Worley K."/>
            <person name="Weinstock G."/>
            <person name="Elsik C.G."/>
            <person name="Reese J.T."/>
            <person name="Elhaik E."/>
            <person name="Landan G."/>
            <person name="Graur D."/>
            <person name="Arensburger P."/>
            <person name="Atkinson P."/>
            <person name="Beeman R.W."/>
            <person name="Beidler J."/>
            <person name="Brown S.J."/>
            <person name="Demuth J.P."/>
            <person name="Drury D.W."/>
            <person name="Du Y.Z."/>
            <person name="Fujiwara H."/>
            <person name="Lorenzen M."/>
            <person name="Maselli V."/>
            <person name="Osanai M."/>
            <person name="Park Y."/>
            <person name="Robertson H.M."/>
            <person name="Tu Z."/>
            <person name="Wang J.J."/>
            <person name="Wang S."/>
            <person name="Richards S."/>
            <person name="Song H."/>
            <person name="Zhang L."/>
            <person name="Sodergren E."/>
            <person name="Werner D."/>
            <person name="Stanke M."/>
            <person name="Morgenstern B."/>
            <person name="Solovyev V."/>
            <person name="Kosarev P."/>
            <person name="Brown G."/>
            <person name="Chen H.C."/>
            <person name="Ermolaeva O."/>
            <person name="Hlavina W."/>
            <person name="Kapustin Y."/>
            <person name="Kiryutin B."/>
            <person name="Kitts P."/>
            <person name="Maglott D."/>
            <person name="Pruitt K."/>
            <person name="Sapojnikov V."/>
            <person name="Souvorov A."/>
            <person name="Mackey A.J."/>
            <person name="Waterhouse R.M."/>
            <person name="Wyder S."/>
            <person name="Zdobnov E.M."/>
            <person name="Zdobnov E.M."/>
            <person name="Wyder S."/>
            <person name="Kriventseva E.V."/>
            <person name="Kadowaki T."/>
            <person name="Bork P."/>
            <person name="Aranda M."/>
            <person name="Bao R."/>
            <person name="Beermann A."/>
            <person name="Berns N."/>
            <person name="Bolognesi R."/>
            <person name="Bonneton F."/>
            <person name="Bopp D."/>
            <person name="Brown S.J."/>
            <person name="Bucher G."/>
            <person name="Butts T."/>
            <person name="Chaumot A."/>
            <person name="Denell R.E."/>
            <person name="Ferrier D.E."/>
            <person name="Friedrich M."/>
            <person name="Gordon C.M."/>
            <person name="Jindra M."/>
            <person name="Klingler M."/>
            <person name="Lan Q."/>
            <person name="Lattorff H.M."/>
            <person name="Laudet V."/>
            <person name="von Levetsow C."/>
            <person name="Liu Z."/>
            <person name="Lutz R."/>
            <person name="Lynch J.A."/>
            <person name="da Fonseca R.N."/>
            <person name="Posnien N."/>
            <person name="Reuter R."/>
            <person name="Roth S."/>
            <person name="Savard J."/>
            <person name="Schinko J.B."/>
            <person name="Schmitt C."/>
            <person name="Schoppmeier M."/>
            <person name="Schroder R."/>
            <person name="Shippy T.D."/>
            <person name="Simonnet F."/>
            <person name="Marques-Souza H."/>
            <person name="Tautz D."/>
            <person name="Tomoyasu Y."/>
            <person name="Trauner J."/>
            <person name="Van der Zee M."/>
            <person name="Vervoort M."/>
            <person name="Wittkopp N."/>
            <person name="Wimmer E.A."/>
            <person name="Yang X."/>
            <person name="Jones A.K."/>
            <person name="Sattelle D.B."/>
            <person name="Ebert P.R."/>
            <person name="Nelson D."/>
            <person name="Scott J.G."/>
            <person name="Beeman R.W."/>
            <person name="Muthukrishnan S."/>
            <person name="Kramer K.J."/>
            <person name="Arakane Y."/>
            <person name="Beeman R.W."/>
            <person name="Zhu Q."/>
            <person name="Hogenkamp D."/>
            <person name="Dixit R."/>
            <person name="Oppert B."/>
            <person name="Jiang H."/>
            <person name="Zou Z."/>
            <person name="Marshall J."/>
            <person name="Elpidina E."/>
            <person name="Vinokurov K."/>
            <person name="Oppert C."/>
            <person name="Zou Z."/>
            <person name="Evans J."/>
            <person name="Lu Z."/>
            <person name="Zhao P."/>
            <person name="Sumathipala N."/>
            <person name="Altincicek B."/>
            <person name="Vilcinskas A."/>
            <person name="Williams M."/>
            <person name="Hultmark D."/>
            <person name="Hetru C."/>
            <person name="Jiang H."/>
            <person name="Grimmelikhuijzen C.J."/>
            <person name="Hauser F."/>
            <person name="Cazzamali G."/>
            <person name="Williamson M."/>
            <person name="Park Y."/>
            <person name="Li B."/>
            <person name="Tanaka Y."/>
            <person name="Predel R."/>
            <person name="Neupert S."/>
            <person name="Schachtner J."/>
            <person name="Verleyen P."/>
            <person name="Raible F."/>
            <person name="Bork P."/>
            <person name="Friedrich M."/>
            <person name="Walden K.K."/>
            <person name="Robertson H.M."/>
            <person name="Angeli S."/>
            <person name="Foret S."/>
            <person name="Bucher G."/>
            <person name="Schuetz S."/>
            <person name="Maleszka R."/>
            <person name="Wimmer E.A."/>
            <person name="Beeman R.W."/>
            <person name="Lorenzen M."/>
            <person name="Tomoyasu Y."/>
            <person name="Miller S.C."/>
            <person name="Grossmann D."/>
            <person name="Bucher G."/>
        </authorList>
    </citation>
    <scope>NUCLEOTIDE SEQUENCE [LARGE SCALE GENOMIC DNA]</scope>
    <source>
        <strain evidence="2 3">Georgia GA2</strain>
    </source>
</reference>
<dbReference type="Gene3D" id="3.30.420.10">
    <property type="entry name" value="Ribonuclease H-like superfamily/Ribonuclease H"/>
    <property type="match status" value="1"/>
</dbReference>
<feature type="compositionally biased region" description="Acidic residues" evidence="1">
    <location>
        <begin position="266"/>
        <end position="286"/>
    </location>
</feature>
<dbReference type="AlphaFoldDB" id="D7EIN5"/>
<reference evidence="2 3" key="2">
    <citation type="journal article" date="2010" name="Nucleic Acids Res.">
        <title>BeetleBase in 2010: revisions to provide comprehensive genomic information for Tribolium castaneum.</title>
        <authorList>
            <person name="Kim H.S."/>
            <person name="Murphy T."/>
            <person name="Xia J."/>
            <person name="Caragea D."/>
            <person name="Park Y."/>
            <person name="Beeman R.W."/>
            <person name="Lorenzen M.D."/>
            <person name="Butcher S."/>
            <person name="Manak J.R."/>
            <person name="Brown S.J."/>
        </authorList>
    </citation>
    <scope>NUCLEOTIDE SEQUENCE [LARGE SCALE GENOMIC DNA]</scope>
    <source>
        <strain evidence="2 3">Georgia GA2</strain>
    </source>
</reference>
<organism evidence="2 3">
    <name type="scientific">Tribolium castaneum</name>
    <name type="common">Red flour beetle</name>
    <dbReference type="NCBI Taxonomy" id="7070"/>
    <lineage>
        <taxon>Eukaryota</taxon>
        <taxon>Metazoa</taxon>
        <taxon>Ecdysozoa</taxon>
        <taxon>Arthropoda</taxon>
        <taxon>Hexapoda</taxon>
        <taxon>Insecta</taxon>
        <taxon>Pterygota</taxon>
        <taxon>Neoptera</taxon>
        <taxon>Endopterygota</taxon>
        <taxon>Coleoptera</taxon>
        <taxon>Polyphaga</taxon>
        <taxon>Cucujiformia</taxon>
        <taxon>Tenebrionidae</taxon>
        <taxon>Tenebrionidae incertae sedis</taxon>
        <taxon>Tribolium</taxon>
    </lineage>
</organism>
<sequence>MKMFPIMDIIQLLKEVPFSRRSDIERREIIGLKPTPCLTTLWTDKKRMDDTTDITETSQCAVSIRYGDSKSGILYERFFGFHNVSKDKTASGLYDLLIKILEPLDYTKKLVAQCFDGAAVMSALLSSWKKDEIKRWLEEKKIVHPQDAFKQEFLAIAKSNKQDINYKVDKLVEEHGHKVLRLPLYQCHYNPIEHVWALSKIFYNKHIGKVDSTDESILQTWQKASYTRSLEQHSQSLRQTNRGRHKKQICLDQVQKEIIINVNSDNDSDSDSDFGEFDDTASESETEMLIKS</sequence>
<dbReference type="PANTHER" id="PTHR33939">
    <property type="entry name" value="PROTEIN CBG22215"/>
    <property type="match status" value="1"/>
</dbReference>
<gene>
    <name evidence="2" type="primary">GLEAN_05127</name>
    <name evidence="2" type="ORF">TcasGA2_TC005127</name>
</gene>
<accession>D7EIN5</accession>
<proteinExistence type="predicted"/>
<name>D7EIN5_TRICA</name>
<protein>
    <submittedName>
        <fullName evidence="2">Uncharacterized protein</fullName>
    </submittedName>
</protein>
<evidence type="ECO:0000313" key="2">
    <source>
        <dbReference type="EMBL" id="EFA12211.1"/>
    </source>
</evidence>
<dbReference type="HOGENOM" id="CLU_954185_0_0_1"/>
<dbReference type="GO" id="GO:0003676">
    <property type="term" value="F:nucleic acid binding"/>
    <property type="evidence" value="ECO:0007669"/>
    <property type="project" value="InterPro"/>
</dbReference>
<dbReference type="PhylomeDB" id="D7EIN5"/>
<dbReference type="InterPro" id="IPR036397">
    <property type="entry name" value="RNaseH_sf"/>
</dbReference>
<dbReference type="InParanoid" id="D7EIN5"/>
<evidence type="ECO:0000256" key="1">
    <source>
        <dbReference type="SAM" id="MobiDB-lite"/>
    </source>
</evidence>
<keyword evidence="3" id="KW-1185">Reference proteome</keyword>